<proteinExistence type="predicted"/>
<dbReference type="AlphaFoldDB" id="A0A1G1Y7Y3"/>
<organism evidence="2 3">
    <name type="scientific">Candidatus Buchananbacteria bacterium RIFCSPHIGHO2_01_FULL_46_12</name>
    <dbReference type="NCBI Taxonomy" id="1797536"/>
    <lineage>
        <taxon>Bacteria</taxon>
        <taxon>Candidatus Buchananiibacteriota</taxon>
    </lineage>
</organism>
<evidence type="ECO:0000313" key="3">
    <source>
        <dbReference type="Proteomes" id="UP000178432"/>
    </source>
</evidence>
<comment type="caution">
    <text evidence="2">The sequence shown here is derived from an EMBL/GenBank/DDBJ whole genome shotgun (WGS) entry which is preliminary data.</text>
</comment>
<dbReference type="Proteomes" id="UP000178432">
    <property type="component" value="Unassembled WGS sequence"/>
</dbReference>
<dbReference type="EMBL" id="MHIF01000012">
    <property type="protein sequence ID" value="OGY48432.1"/>
    <property type="molecule type" value="Genomic_DNA"/>
</dbReference>
<dbReference type="SUPFAM" id="SSF52091">
    <property type="entry name" value="SpoIIaa-like"/>
    <property type="match status" value="1"/>
</dbReference>
<evidence type="ECO:0000313" key="2">
    <source>
        <dbReference type="EMBL" id="OGY48432.1"/>
    </source>
</evidence>
<dbReference type="InterPro" id="IPR036513">
    <property type="entry name" value="STAS_dom_sf"/>
</dbReference>
<sequence length="123" mass="14077">MIKNSINTTTLAIADIIAPIVSSRDIVNKLKNNISKLKAEMVYLDFAKVDFISRSAAHELLSLKEDFRRRLFKKKEVDFINTNDDVKKMLRVVAMNKAVPEKNKPKFEAEVININSLIISKTR</sequence>
<protein>
    <recommendedName>
        <fullName evidence="1">STAS domain-containing protein</fullName>
    </recommendedName>
</protein>
<dbReference type="PROSITE" id="PS50801">
    <property type="entry name" value="STAS"/>
    <property type="match status" value="1"/>
</dbReference>
<accession>A0A1G1Y7Y3</accession>
<evidence type="ECO:0000259" key="1">
    <source>
        <dbReference type="PROSITE" id="PS50801"/>
    </source>
</evidence>
<reference evidence="2 3" key="1">
    <citation type="journal article" date="2016" name="Nat. Commun.">
        <title>Thousands of microbial genomes shed light on interconnected biogeochemical processes in an aquifer system.</title>
        <authorList>
            <person name="Anantharaman K."/>
            <person name="Brown C.T."/>
            <person name="Hug L.A."/>
            <person name="Sharon I."/>
            <person name="Castelle C.J."/>
            <person name="Probst A.J."/>
            <person name="Thomas B.C."/>
            <person name="Singh A."/>
            <person name="Wilkins M.J."/>
            <person name="Karaoz U."/>
            <person name="Brodie E.L."/>
            <person name="Williams K.H."/>
            <person name="Hubbard S.S."/>
            <person name="Banfield J.F."/>
        </authorList>
    </citation>
    <scope>NUCLEOTIDE SEQUENCE [LARGE SCALE GENOMIC DNA]</scope>
</reference>
<dbReference type="Gene3D" id="3.30.750.24">
    <property type="entry name" value="STAS domain"/>
    <property type="match status" value="1"/>
</dbReference>
<gene>
    <name evidence="2" type="ORF">A2663_02010</name>
</gene>
<feature type="domain" description="STAS" evidence="1">
    <location>
        <begin position="1"/>
        <end position="99"/>
    </location>
</feature>
<dbReference type="InterPro" id="IPR002645">
    <property type="entry name" value="STAS_dom"/>
</dbReference>
<name>A0A1G1Y7Y3_9BACT</name>